<reference evidence="1" key="1">
    <citation type="submission" date="2017-05" db="UniProtKB">
        <authorList>
            <consortium name="EnsemblMetazoa"/>
        </authorList>
    </citation>
    <scope>IDENTIFICATION</scope>
</reference>
<organism evidence="1">
    <name type="scientific">Amphimedon queenslandica</name>
    <name type="common">Sponge</name>
    <dbReference type="NCBI Taxonomy" id="400682"/>
    <lineage>
        <taxon>Eukaryota</taxon>
        <taxon>Metazoa</taxon>
        <taxon>Porifera</taxon>
        <taxon>Demospongiae</taxon>
        <taxon>Heteroscleromorpha</taxon>
        <taxon>Haplosclerida</taxon>
        <taxon>Niphatidae</taxon>
        <taxon>Amphimedon</taxon>
    </lineage>
</organism>
<evidence type="ECO:0000313" key="1">
    <source>
        <dbReference type="EnsemblMetazoa" id="Aqu2.1.41889_001"/>
    </source>
</evidence>
<proteinExistence type="predicted"/>
<dbReference type="OrthoDB" id="120976at2759"/>
<dbReference type="InParanoid" id="A0A1X7VPV0"/>
<name>A0A1X7VPV0_AMPQE</name>
<dbReference type="AlphaFoldDB" id="A0A1X7VPV0"/>
<dbReference type="EnsemblMetazoa" id="Aqu2.1.41889_001">
    <property type="protein sequence ID" value="Aqu2.1.41889_001"/>
    <property type="gene ID" value="Aqu2.1.41889"/>
</dbReference>
<sequence length="388" mass="44283">MFSGNICTDLNETTYIRKCSELEQSIKANSKLKTFYVHCDNLSTYELPKPLVASVINGVAQNKTITSFTLELHNLYPDHHALTDGVIENLLRDNNTLQALSINIPNRYIPLPVNKLKVKSKLTSLEIEYGSNILMNLLLPCIEGLKCLILSMPYPPCLIFDFYPHLQQLTIKLDTAESINELFTILQTNTSLKALRVEVEEGSVYTVCSIGKHESSFNAKKCMSSSSYMSIITTGIMHNTGLQQLSIPVFLPITNEQMRRFLNVISQTDNITELKVVFQLDQTLSFSNDEKGIMKTFFYEQILPDIFDMLRSHATIKTMSIVCNYLYESSDTNTTAIEDFFHRTPFPSLQQLEIKRTGDISMIKTFKKNVVVYPYGYPITREIKMYIH</sequence>
<accession>A0A1X7VPV0</accession>
<protein>
    <submittedName>
        <fullName evidence="1">Uncharacterized protein</fullName>
    </submittedName>
</protein>